<accession>A0A820EZX0</accession>
<feature type="non-terminal residue" evidence="1">
    <location>
        <position position="1"/>
    </location>
</feature>
<dbReference type="EMBL" id="CAJOBD010022977">
    <property type="protein sequence ID" value="CAF4253574.1"/>
    <property type="molecule type" value="Genomic_DNA"/>
</dbReference>
<organism evidence="1 2">
    <name type="scientific">Rotaria sordida</name>
    <dbReference type="NCBI Taxonomy" id="392033"/>
    <lineage>
        <taxon>Eukaryota</taxon>
        <taxon>Metazoa</taxon>
        <taxon>Spiralia</taxon>
        <taxon>Gnathifera</taxon>
        <taxon>Rotifera</taxon>
        <taxon>Eurotatoria</taxon>
        <taxon>Bdelloidea</taxon>
        <taxon>Philodinida</taxon>
        <taxon>Philodinidae</taxon>
        <taxon>Rotaria</taxon>
    </lineage>
</organism>
<evidence type="ECO:0000313" key="1">
    <source>
        <dbReference type="EMBL" id="CAF4253574.1"/>
    </source>
</evidence>
<name>A0A820EZX0_9BILA</name>
<dbReference type="Proteomes" id="UP000663836">
    <property type="component" value="Unassembled WGS sequence"/>
</dbReference>
<reference evidence="1" key="1">
    <citation type="submission" date="2021-02" db="EMBL/GenBank/DDBJ databases">
        <authorList>
            <person name="Nowell W R."/>
        </authorList>
    </citation>
    <scope>NUCLEOTIDE SEQUENCE</scope>
</reference>
<proteinExistence type="predicted"/>
<evidence type="ECO:0000313" key="2">
    <source>
        <dbReference type="Proteomes" id="UP000663836"/>
    </source>
</evidence>
<gene>
    <name evidence="1" type="ORF">JBS370_LOCUS38808</name>
</gene>
<comment type="caution">
    <text evidence="1">The sequence shown here is derived from an EMBL/GenBank/DDBJ whole genome shotgun (WGS) entry which is preliminary data.</text>
</comment>
<sequence>SICTSKWNHQFEYEN</sequence>
<protein>
    <submittedName>
        <fullName evidence="1">Uncharacterized protein</fullName>
    </submittedName>
</protein>